<dbReference type="AlphaFoldDB" id="A0A1Z1WRJ7"/>
<feature type="region of interest" description="Disordered" evidence="1">
    <location>
        <begin position="1"/>
        <end position="168"/>
    </location>
</feature>
<protein>
    <submittedName>
        <fullName evidence="2">Uncharacterized protein</fullName>
    </submittedName>
</protein>
<organism evidence="2 3">
    <name type="scientific">Streptomyces alboflavus</name>
    <dbReference type="NCBI Taxonomy" id="67267"/>
    <lineage>
        <taxon>Bacteria</taxon>
        <taxon>Bacillati</taxon>
        <taxon>Actinomycetota</taxon>
        <taxon>Actinomycetes</taxon>
        <taxon>Kitasatosporales</taxon>
        <taxon>Streptomycetaceae</taxon>
        <taxon>Streptomyces</taxon>
    </lineage>
</organism>
<evidence type="ECO:0000313" key="2">
    <source>
        <dbReference type="EMBL" id="ARX89045.1"/>
    </source>
</evidence>
<keyword evidence="3" id="KW-1185">Reference proteome</keyword>
<name>A0A1Z1WRJ7_9ACTN</name>
<evidence type="ECO:0000256" key="1">
    <source>
        <dbReference type="SAM" id="MobiDB-lite"/>
    </source>
</evidence>
<dbReference type="Proteomes" id="UP000195880">
    <property type="component" value="Chromosome"/>
</dbReference>
<reference evidence="2 3" key="1">
    <citation type="submission" date="2017-05" db="EMBL/GenBank/DDBJ databases">
        <title>Streptomyces alboflavus Genome sequencing and assembly.</title>
        <authorList>
            <person name="Wang Y."/>
            <person name="Du B."/>
            <person name="Ding Y."/>
            <person name="Liu H."/>
            <person name="Hou Q."/>
            <person name="Liu K."/>
            <person name="Wang C."/>
            <person name="Yao L."/>
        </authorList>
    </citation>
    <scope>NUCLEOTIDE SEQUENCE [LARGE SCALE GENOMIC DNA]</scope>
    <source>
        <strain evidence="2 3">MDJK44</strain>
    </source>
</reference>
<gene>
    <name evidence="2" type="ORF">SMD44_08532</name>
</gene>
<accession>A0A1Z1WRJ7</accession>
<feature type="compositionally biased region" description="Basic and acidic residues" evidence="1">
    <location>
        <begin position="85"/>
        <end position="102"/>
    </location>
</feature>
<dbReference type="EMBL" id="CP021748">
    <property type="protein sequence ID" value="ARX89045.1"/>
    <property type="molecule type" value="Genomic_DNA"/>
</dbReference>
<sequence length="168" mass="17762">MRIRCRLDVDEERVDEQARHGRRARLGRAVDGEGDQAEGGEARQDVLGLVRRGDHGPPPCRTRRHQSVERAVAASAEDSSAAQDGRFEERHRDRCGGERGDEAEQGPGGGQSARGEQIQGQLPGGGDDFLGPCSDDVVGEELAEAGLQGVGVGGEGETPSSAARVEAR</sequence>
<proteinExistence type="predicted"/>
<feature type="compositionally biased region" description="Low complexity" evidence="1">
    <location>
        <begin position="69"/>
        <end position="84"/>
    </location>
</feature>
<evidence type="ECO:0000313" key="3">
    <source>
        <dbReference type="Proteomes" id="UP000195880"/>
    </source>
</evidence>
<dbReference type="KEGG" id="salf:SMD44_08532"/>